<dbReference type="Proteomes" id="UP000632063">
    <property type="component" value="Unassembled WGS sequence"/>
</dbReference>
<gene>
    <name evidence="5" type="ORF">IG616_22220</name>
</gene>
<evidence type="ECO:0000256" key="4">
    <source>
        <dbReference type="ARBA" id="ARBA00023315"/>
    </source>
</evidence>
<sequence length="244" mass="27277">MSDELRNRLRALGVQTRLPPGATPYPLSSKFESPCNTQLMEIVFDFEIGSFSYAVSGYFFACRIGRYASIGENVQIGRGNHPMTWLSTSPVFYLMSPMFDVGEEFSGAGQYHQYRPDLSKTAPLPNIQHVVIGNDVWIGHGAFVKPGVTVGDGAVIAAHAVVTKDVPAYAVVAGNPAQIKKYRFPEEIRQRLQASKWWKLAPWDLKDIDISRAEKGIDELERRVRDTEPFAPAIIDYRELIEGN</sequence>
<keyword evidence="4" id="KW-0012">Acyltransferase</keyword>
<reference evidence="5 6" key="2">
    <citation type="journal article" date="2021" name="Int. J. Syst. Evol. Microbiol.">
        <title>Roseibium litorale sp. nov., isolated from a tidal flat sediment and proposal for the reclassification of Labrenzia polysiphoniae as Roseibium polysiphoniae comb. nov.</title>
        <authorList>
            <person name="Liu Y."/>
            <person name="Pei T."/>
            <person name="Du J."/>
            <person name="Chao M."/>
            <person name="Deng M.R."/>
            <person name="Zhu H."/>
        </authorList>
    </citation>
    <scope>NUCLEOTIDE SEQUENCE [LARGE SCALE GENOMIC DNA]</scope>
    <source>
        <strain evidence="5 6">4C16A</strain>
    </source>
</reference>
<evidence type="ECO:0000256" key="1">
    <source>
        <dbReference type="ARBA" id="ARBA00007274"/>
    </source>
</evidence>
<dbReference type="SUPFAM" id="SSF51161">
    <property type="entry name" value="Trimeric LpxA-like enzymes"/>
    <property type="match status" value="1"/>
</dbReference>
<comment type="caution">
    <text evidence="5">The sequence shown here is derived from an EMBL/GenBank/DDBJ whole genome shotgun (WGS) entry which is preliminary data.</text>
</comment>
<dbReference type="EMBL" id="JACYXI010000025">
    <property type="protein sequence ID" value="MBD8894272.1"/>
    <property type="molecule type" value="Genomic_DNA"/>
</dbReference>
<dbReference type="Gene3D" id="2.160.10.10">
    <property type="entry name" value="Hexapeptide repeat proteins"/>
    <property type="match status" value="1"/>
</dbReference>
<dbReference type="PANTHER" id="PTHR43300:SF11">
    <property type="entry name" value="ACETYLTRANSFERASE RV3034C-RELATED"/>
    <property type="match status" value="1"/>
</dbReference>
<dbReference type="InterPro" id="IPR011004">
    <property type="entry name" value="Trimer_LpxA-like_sf"/>
</dbReference>
<evidence type="ECO:0000313" key="5">
    <source>
        <dbReference type="EMBL" id="MBD8894272.1"/>
    </source>
</evidence>
<dbReference type="InterPro" id="IPR001451">
    <property type="entry name" value="Hexapep"/>
</dbReference>
<dbReference type="CDD" id="cd03349">
    <property type="entry name" value="LbH_XAT"/>
    <property type="match status" value="1"/>
</dbReference>
<accession>A0ABR9CTT8</accession>
<organism evidence="5 6">
    <name type="scientific">Roseibium litorale</name>
    <dbReference type="NCBI Taxonomy" id="2803841"/>
    <lineage>
        <taxon>Bacteria</taxon>
        <taxon>Pseudomonadati</taxon>
        <taxon>Pseudomonadota</taxon>
        <taxon>Alphaproteobacteria</taxon>
        <taxon>Hyphomicrobiales</taxon>
        <taxon>Stappiaceae</taxon>
        <taxon>Roseibium</taxon>
    </lineage>
</organism>
<keyword evidence="6" id="KW-1185">Reference proteome</keyword>
<protein>
    <submittedName>
        <fullName evidence="5">CatB-related O-acetyltransferase</fullName>
    </submittedName>
</protein>
<dbReference type="InterPro" id="IPR018357">
    <property type="entry name" value="Hexapep_transf_CS"/>
</dbReference>
<keyword evidence="3" id="KW-0677">Repeat</keyword>
<evidence type="ECO:0000256" key="3">
    <source>
        <dbReference type="ARBA" id="ARBA00022737"/>
    </source>
</evidence>
<dbReference type="PANTHER" id="PTHR43300">
    <property type="entry name" value="ACETYLTRANSFERASE"/>
    <property type="match status" value="1"/>
</dbReference>
<proteinExistence type="inferred from homology"/>
<dbReference type="InterPro" id="IPR050179">
    <property type="entry name" value="Trans_hexapeptide_repeat"/>
</dbReference>
<reference evidence="6" key="1">
    <citation type="submission" date="2020-09" db="EMBL/GenBank/DDBJ databases">
        <title>The genome sequence of strain Labrenzia suaedae 4C16A.</title>
        <authorList>
            <person name="Liu Y."/>
        </authorList>
    </citation>
    <scope>NUCLEOTIDE SEQUENCE [LARGE SCALE GENOMIC DNA]</scope>
    <source>
        <strain evidence="6">4C16A</strain>
    </source>
</reference>
<dbReference type="PROSITE" id="PS00101">
    <property type="entry name" value="HEXAPEP_TRANSFERASES"/>
    <property type="match status" value="1"/>
</dbReference>
<evidence type="ECO:0000313" key="6">
    <source>
        <dbReference type="Proteomes" id="UP000632063"/>
    </source>
</evidence>
<name>A0ABR9CTT8_9HYPH</name>
<comment type="similarity">
    <text evidence="1">Belongs to the transferase hexapeptide repeat family.</text>
</comment>
<dbReference type="Pfam" id="PF00132">
    <property type="entry name" value="Hexapep"/>
    <property type="match status" value="1"/>
</dbReference>
<keyword evidence="2" id="KW-0808">Transferase</keyword>
<evidence type="ECO:0000256" key="2">
    <source>
        <dbReference type="ARBA" id="ARBA00022679"/>
    </source>
</evidence>